<sequence>MEKSCLERDLDDWEFLPDDKSLLDFSHGKNEGGCATGSKAKPGTVSREGSSHDEGTHLIWRIHCKCLIDHSSRQ</sequence>
<evidence type="ECO:0000313" key="3">
    <source>
        <dbReference type="Proteomes" id="UP000317650"/>
    </source>
</evidence>
<dbReference type="Proteomes" id="UP000317650">
    <property type="component" value="Chromosome 4"/>
</dbReference>
<evidence type="ECO:0000313" key="2">
    <source>
        <dbReference type="EMBL" id="THU74053.1"/>
    </source>
</evidence>
<dbReference type="EMBL" id="PYDT01000001">
    <property type="protein sequence ID" value="THU74053.1"/>
    <property type="molecule type" value="Genomic_DNA"/>
</dbReference>
<accession>A0A4S8KFP0</accession>
<keyword evidence="3" id="KW-1185">Reference proteome</keyword>
<proteinExistence type="predicted"/>
<comment type="caution">
    <text evidence="2">The sequence shown here is derived from an EMBL/GenBank/DDBJ whole genome shotgun (WGS) entry which is preliminary data.</text>
</comment>
<evidence type="ECO:0000256" key="1">
    <source>
        <dbReference type="SAM" id="MobiDB-lite"/>
    </source>
</evidence>
<feature type="region of interest" description="Disordered" evidence="1">
    <location>
        <begin position="31"/>
        <end position="52"/>
    </location>
</feature>
<organism evidence="2 3">
    <name type="scientific">Musa balbisiana</name>
    <name type="common">Banana</name>
    <dbReference type="NCBI Taxonomy" id="52838"/>
    <lineage>
        <taxon>Eukaryota</taxon>
        <taxon>Viridiplantae</taxon>
        <taxon>Streptophyta</taxon>
        <taxon>Embryophyta</taxon>
        <taxon>Tracheophyta</taxon>
        <taxon>Spermatophyta</taxon>
        <taxon>Magnoliopsida</taxon>
        <taxon>Liliopsida</taxon>
        <taxon>Zingiberales</taxon>
        <taxon>Musaceae</taxon>
        <taxon>Musa</taxon>
    </lineage>
</organism>
<name>A0A4S8KFP0_MUSBA</name>
<reference evidence="2 3" key="1">
    <citation type="journal article" date="2019" name="Nat. Plants">
        <title>Genome sequencing of Musa balbisiana reveals subgenome evolution and function divergence in polyploid bananas.</title>
        <authorList>
            <person name="Yao X."/>
        </authorList>
    </citation>
    <scope>NUCLEOTIDE SEQUENCE [LARGE SCALE GENOMIC DNA]</scope>
    <source>
        <strain evidence="3">cv. DH-PKW</strain>
        <tissue evidence="2">Leaves</tissue>
    </source>
</reference>
<gene>
    <name evidence="2" type="ORF">C4D60_Mb04t29300</name>
</gene>
<protein>
    <submittedName>
        <fullName evidence="2">Uncharacterized protein</fullName>
    </submittedName>
</protein>
<dbReference type="AlphaFoldDB" id="A0A4S8KFP0"/>